<comment type="caution">
    <text evidence="7">The sequence shown here is derived from an EMBL/GenBank/DDBJ whole genome shotgun (WGS) entry which is preliminary data.</text>
</comment>
<organism evidence="7 8">
    <name type="scientific">Necator americanus</name>
    <name type="common">Human hookworm</name>
    <dbReference type="NCBI Taxonomy" id="51031"/>
    <lineage>
        <taxon>Eukaryota</taxon>
        <taxon>Metazoa</taxon>
        <taxon>Ecdysozoa</taxon>
        <taxon>Nematoda</taxon>
        <taxon>Chromadorea</taxon>
        <taxon>Rhabditida</taxon>
        <taxon>Rhabditina</taxon>
        <taxon>Rhabditomorpha</taxon>
        <taxon>Strongyloidea</taxon>
        <taxon>Ancylostomatidae</taxon>
        <taxon>Bunostominae</taxon>
        <taxon>Necator</taxon>
    </lineage>
</organism>
<evidence type="ECO:0000256" key="4">
    <source>
        <dbReference type="ARBA" id="ARBA00023136"/>
    </source>
</evidence>
<dbReference type="InterPro" id="IPR019424">
    <property type="entry name" value="7TM_GPCR_Srsx"/>
</dbReference>
<dbReference type="Gene3D" id="1.20.1070.10">
    <property type="entry name" value="Rhodopsin 7-helix transmembrane proteins"/>
    <property type="match status" value="1"/>
</dbReference>
<feature type="transmembrane region" description="Helical" evidence="5">
    <location>
        <begin position="12"/>
        <end position="34"/>
    </location>
</feature>
<dbReference type="InterPro" id="IPR000276">
    <property type="entry name" value="GPCR_Rhodpsn"/>
</dbReference>
<dbReference type="SUPFAM" id="SSF81321">
    <property type="entry name" value="Family A G protein-coupled receptor-like"/>
    <property type="match status" value="1"/>
</dbReference>
<accession>A0ABR1D9D0</accession>
<dbReference type="PANTHER" id="PTHR23360">
    <property type="entry name" value="G-PROTEIN COUPLED RECEPTORS FAMILY 1 PROFILE DOMAIN-CONTAINING PROTEIN-RELATED"/>
    <property type="match status" value="1"/>
</dbReference>
<comment type="subcellular location">
    <subcellularLocation>
        <location evidence="1">Membrane</location>
    </subcellularLocation>
</comment>
<dbReference type="EMBL" id="JAVFWL010000004">
    <property type="protein sequence ID" value="KAK6746603.1"/>
    <property type="molecule type" value="Genomic_DNA"/>
</dbReference>
<dbReference type="PANTHER" id="PTHR23360:SF16">
    <property type="entry name" value="G-PROTEIN COUPLED RECEPTORS FAMILY 1 PROFILE DOMAIN-CONTAINING PROTEIN"/>
    <property type="match status" value="1"/>
</dbReference>
<evidence type="ECO:0000256" key="1">
    <source>
        <dbReference type="ARBA" id="ARBA00004370"/>
    </source>
</evidence>
<feature type="transmembrane region" description="Helical" evidence="5">
    <location>
        <begin position="46"/>
        <end position="65"/>
    </location>
</feature>
<reference evidence="7 8" key="1">
    <citation type="submission" date="2023-08" db="EMBL/GenBank/DDBJ databases">
        <title>A Necator americanus chromosomal reference genome.</title>
        <authorList>
            <person name="Ilik V."/>
            <person name="Petrzelkova K.J."/>
            <person name="Pardy F."/>
            <person name="Fuh T."/>
            <person name="Niatou-Singa F.S."/>
            <person name="Gouil Q."/>
            <person name="Baker L."/>
            <person name="Ritchie M.E."/>
            <person name="Jex A.R."/>
            <person name="Gazzola D."/>
            <person name="Li H."/>
            <person name="Toshio Fujiwara R."/>
            <person name="Zhan B."/>
            <person name="Aroian R.V."/>
            <person name="Pafco B."/>
            <person name="Schwarz E.M."/>
        </authorList>
    </citation>
    <scope>NUCLEOTIDE SEQUENCE [LARGE SCALE GENOMIC DNA]</scope>
    <source>
        <strain evidence="7 8">Aroian</strain>
        <tissue evidence="7">Whole animal</tissue>
    </source>
</reference>
<keyword evidence="3 5" id="KW-1133">Transmembrane helix</keyword>
<dbReference type="CDD" id="cd00637">
    <property type="entry name" value="7tm_classA_rhodopsin-like"/>
    <property type="match status" value="1"/>
</dbReference>
<feature type="domain" description="G-protein coupled receptors family 1 profile" evidence="6">
    <location>
        <begin position="28"/>
        <end position="268"/>
    </location>
</feature>
<feature type="transmembrane region" description="Helical" evidence="5">
    <location>
        <begin position="85"/>
        <end position="104"/>
    </location>
</feature>
<protein>
    <recommendedName>
        <fullName evidence="6">G-protein coupled receptors family 1 profile domain-containing protein</fullName>
    </recommendedName>
</protein>
<keyword evidence="4 5" id="KW-0472">Membrane</keyword>
<feature type="transmembrane region" description="Helical" evidence="5">
    <location>
        <begin position="253"/>
        <end position="270"/>
    </location>
</feature>
<evidence type="ECO:0000313" key="8">
    <source>
        <dbReference type="Proteomes" id="UP001303046"/>
    </source>
</evidence>
<gene>
    <name evidence="7" type="primary">Necator_chrIV.g13381</name>
    <name evidence="7" type="ORF">RB195_000090</name>
</gene>
<keyword evidence="2 5" id="KW-0812">Transmembrane</keyword>
<evidence type="ECO:0000256" key="3">
    <source>
        <dbReference type="ARBA" id="ARBA00022989"/>
    </source>
</evidence>
<dbReference type="Pfam" id="PF10320">
    <property type="entry name" value="7TM_GPCR_Srsx"/>
    <property type="match status" value="1"/>
</dbReference>
<sequence>MSNQTVMEMVPMPMVFTTLAFSIVGFLGNGIIVLATFASPSLKNRCNILICILATADFVVCGYLIQLRIQMLKNWYFQKNSECFAHSIYGLFALNIQAGMGLILGIDRLFAVTLSVRYSRLPKRLYFVMMMFVLSYAALMTFYGYLDSSDVRVPICLPPTAYNKSSRLVWIGSNFLIAIMVIFVYGAAHMKCRVMRAQNTHEQSVERIRRLLYSLSIVMGVYTSTWFLTVIALLVTQLFSLSPSLIGEINQQLGWLVIINASTNFFIYMWRAPEYRKAVLYLLCPTYKKKLTTDLQSFSMKSAKTVIVKRPIISKRFANCVNSDDH</sequence>
<dbReference type="Proteomes" id="UP001303046">
    <property type="component" value="Unassembled WGS sequence"/>
</dbReference>
<dbReference type="PRINTS" id="PR00237">
    <property type="entry name" value="GPCRRHODOPSN"/>
</dbReference>
<feature type="transmembrane region" description="Helical" evidence="5">
    <location>
        <begin position="168"/>
        <end position="190"/>
    </location>
</feature>
<dbReference type="InterPro" id="IPR017452">
    <property type="entry name" value="GPCR_Rhodpsn_7TM"/>
</dbReference>
<feature type="transmembrane region" description="Helical" evidence="5">
    <location>
        <begin position="211"/>
        <end position="233"/>
    </location>
</feature>
<keyword evidence="8" id="KW-1185">Reference proteome</keyword>
<dbReference type="InterPro" id="IPR047130">
    <property type="entry name" value="7TM_GPCR_Srsx_nematod"/>
</dbReference>
<dbReference type="SMART" id="SM01381">
    <property type="entry name" value="7TM_GPCR_Srsx"/>
    <property type="match status" value="1"/>
</dbReference>
<feature type="transmembrane region" description="Helical" evidence="5">
    <location>
        <begin position="125"/>
        <end position="145"/>
    </location>
</feature>
<evidence type="ECO:0000259" key="6">
    <source>
        <dbReference type="PROSITE" id="PS50262"/>
    </source>
</evidence>
<evidence type="ECO:0000256" key="5">
    <source>
        <dbReference type="SAM" id="Phobius"/>
    </source>
</evidence>
<dbReference type="PROSITE" id="PS50262">
    <property type="entry name" value="G_PROTEIN_RECEP_F1_2"/>
    <property type="match status" value="1"/>
</dbReference>
<name>A0ABR1D9D0_NECAM</name>
<proteinExistence type="predicted"/>
<evidence type="ECO:0000313" key="7">
    <source>
        <dbReference type="EMBL" id="KAK6746603.1"/>
    </source>
</evidence>
<evidence type="ECO:0000256" key="2">
    <source>
        <dbReference type="ARBA" id="ARBA00022692"/>
    </source>
</evidence>